<dbReference type="InterPro" id="IPR044247">
    <property type="entry name" value="SPL2-like"/>
</dbReference>
<keyword evidence="5" id="KW-0812">Transmembrane</keyword>
<evidence type="ECO:0000259" key="12">
    <source>
        <dbReference type="Pfam" id="PF12483"/>
    </source>
</evidence>
<protein>
    <recommendedName>
        <fullName evidence="3">RING-type E3 ubiquitin transferase</fullName>
        <ecNumber evidence="3">2.3.2.27</ecNumber>
    </recommendedName>
</protein>
<evidence type="ECO:0000256" key="10">
    <source>
        <dbReference type="ARBA" id="ARBA00022989"/>
    </source>
</evidence>
<dbReference type="AlphaFoldDB" id="A0ABD3GM01"/>
<evidence type="ECO:0000256" key="8">
    <source>
        <dbReference type="ARBA" id="ARBA00022786"/>
    </source>
</evidence>
<evidence type="ECO:0000256" key="4">
    <source>
        <dbReference type="ARBA" id="ARBA00022679"/>
    </source>
</evidence>
<keyword evidence="4" id="KW-0808">Transferase</keyword>
<comment type="subcellular location">
    <subcellularLocation>
        <location evidence="2">Membrane</location>
        <topology evidence="2">Multi-pass membrane protein</topology>
    </subcellularLocation>
</comment>
<dbReference type="GO" id="GO:0061630">
    <property type="term" value="F:ubiquitin protein ligase activity"/>
    <property type="evidence" value="ECO:0007669"/>
    <property type="project" value="UniProtKB-EC"/>
</dbReference>
<evidence type="ECO:0000256" key="3">
    <source>
        <dbReference type="ARBA" id="ARBA00012483"/>
    </source>
</evidence>
<dbReference type="PANTHER" id="PTHR47355">
    <property type="entry name" value="E3 UBIQUITIN-PROTEIN LIGASE SPL2"/>
    <property type="match status" value="1"/>
</dbReference>
<reference evidence="13 14" key="1">
    <citation type="submission" date="2024-09" db="EMBL/GenBank/DDBJ databases">
        <title>Chromosome-scale assembly of Riccia sorocarpa.</title>
        <authorList>
            <person name="Paukszto L."/>
        </authorList>
    </citation>
    <scope>NUCLEOTIDE SEQUENCE [LARGE SCALE GENOMIC DNA]</scope>
    <source>
        <strain evidence="13">LP-2024</strain>
        <tissue evidence="13">Aerial parts of the thallus</tissue>
    </source>
</reference>
<feature type="domain" description="E3 Ubiquitin ligase MUL1-like" evidence="12">
    <location>
        <begin position="5"/>
        <end position="109"/>
    </location>
</feature>
<dbReference type="EMBL" id="JBJQOH010000007">
    <property type="protein sequence ID" value="KAL3680253.1"/>
    <property type="molecule type" value="Genomic_DNA"/>
</dbReference>
<evidence type="ECO:0000256" key="2">
    <source>
        <dbReference type="ARBA" id="ARBA00004141"/>
    </source>
</evidence>
<comment type="caution">
    <text evidence="13">The sequence shown here is derived from an EMBL/GenBank/DDBJ whole genome shotgun (WGS) entry which is preliminary data.</text>
</comment>
<comment type="catalytic activity">
    <reaction evidence="1">
        <text>S-ubiquitinyl-[E2 ubiquitin-conjugating enzyme]-L-cysteine + [acceptor protein]-L-lysine = [E2 ubiquitin-conjugating enzyme]-L-cysteine + N(6)-ubiquitinyl-[acceptor protein]-L-lysine.</text>
        <dbReference type="EC" id="2.3.2.27"/>
    </reaction>
</comment>
<keyword evidence="10" id="KW-1133">Transmembrane helix</keyword>
<name>A0ABD3GM01_9MARC</name>
<proteinExistence type="predicted"/>
<keyword evidence="6" id="KW-0479">Metal-binding</keyword>
<dbReference type="EC" id="2.3.2.27" evidence="3"/>
<evidence type="ECO:0000256" key="9">
    <source>
        <dbReference type="ARBA" id="ARBA00022833"/>
    </source>
</evidence>
<dbReference type="GO" id="GO:0008270">
    <property type="term" value="F:zinc ion binding"/>
    <property type="evidence" value="ECO:0007669"/>
    <property type="project" value="UniProtKB-KW"/>
</dbReference>
<accession>A0ABD3GM01</accession>
<evidence type="ECO:0000256" key="1">
    <source>
        <dbReference type="ARBA" id="ARBA00000900"/>
    </source>
</evidence>
<keyword evidence="7" id="KW-0863">Zinc-finger</keyword>
<dbReference type="Pfam" id="PF12483">
    <property type="entry name" value="GIDE"/>
    <property type="match status" value="1"/>
</dbReference>
<sequence>MVTLSRRKVPFVLVGSKASKPSEVYMHVELDDPPKHPLPLVTVYHKLHPVPASSYTFFQTLFGRRYPVGLLDEEKILPVGQEVTAVGLIRAFADGDPIIFSSQHLPCFLNWIKYKARQRERLRREEDRRQDSVPVEYESEHLTEVPDGELCIRVEQRPNPRCPVCRQEVNGYVRVYDS</sequence>
<dbReference type="InterPro" id="IPR022170">
    <property type="entry name" value="MUL1-like"/>
</dbReference>
<dbReference type="PANTHER" id="PTHR47355:SF1">
    <property type="entry name" value="E3 UBIQUITIN-PROTEIN LIGASE SPL2"/>
    <property type="match status" value="1"/>
</dbReference>
<evidence type="ECO:0000256" key="7">
    <source>
        <dbReference type="ARBA" id="ARBA00022771"/>
    </source>
</evidence>
<keyword evidence="9" id="KW-0862">Zinc</keyword>
<evidence type="ECO:0000313" key="14">
    <source>
        <dbReference type="Proteomes" id="UP001633002"/>
    </source>
</evidence>
<keyword evidence="11" id="KW-0472">Membrane</keyword>
<evidence type="ECO:0000256" key="11">
    <source>
        <dbReference type="ARBA" id="ARBA00023136"/>
    </source>
</evidence>
<keyword evidence="8" id="KW-0833">Ubl conjugation pathway</keyword>
<evidence type="ECO:0000256" key="6">
    <source>
        <dbReference type="ARBA" id="ARBA00022723"/>
    </source>
</evidence>
<evidence type="ECO:0000256" key="5">
    <source>
        <dbReference type="ARBA" id="ARBA00022692"/>
    </source>
</evidence>
<keyword evidence="14" id="KW-1185">Reference proteome</keyword>
<dbReference type="Proteomes" id="UP001633002">
    <property type="component" value="Unassembled WGS sequence"/>
</dbReference>
<gene>
    <name evidence="13" type="ORF">R1sor_023209</name>
</gene>
<evidence type="ECO:0000313" key="13">
    <source>
        <dbReference type="EMBL" id="KAL3680253.1"/>
    </source>
</evidence>
<organism evidence="13 14">
    <name type="scientific">Riccia sorocarpa</name>
    <dbReference type="NCBI Taxonomy" id="122646"/>
    <lineage>
        <taxon>Eukaryota</taxon>
        <taxon>Viridiplantae</taxon>
        <taxon>Streptophyta</taxon>
        <taxon>Embryophyta</taxon>
        <taxon>Marchantiophyta</taxon>
        <taxon>Marchantiopsida</taxon>
        <taxon>Marchantiidae</taxon>
        <taxon>Marchantiales</taxon>
        <taxon>Ricciaceae</taxon>
        <taxon>Riccia</taxon>
    </lineage>
</organism>
<dbReference type="GO" id="GO:0016020">
    <property type="term" value="C:membrane"/>
    <property type="evidence" value="ECO:0007669"/>
    <property type="project" value="UniProtKB-SubCell"/>
</dbReference>